<dbReference type="SUPFAM" id="SSF63817">
    <property type="entry name" value="Sortase"/>
    <property type="match status" value="1"/>
</dbReference>
<comment type="caution">
    <text evidence="2">The sequence shown here is derived from an EMBL/GenBank/DDBJ whole genome shotgun (WGS) entry which is preliminary data.</text>
</comment>
<dbReference type="GO" id="GO:0016787">
    <property type="term" value="F:hydrolase activity"/>
    <property type="evidence" value="ECO:0007669"/>
    <property type="project" value="UniProtKB-KW"/>
</dbReference>
<accession>A0A930ECM0</accession>
<dbReference type="RefSeq" id="WP_273451626.1">
    <property type="nucleotide sequence ID" value="NZ_CP097093.1"/>
</dbReference>
<dbReference type="InterPro" id="IPR023365">
    <property type="entry name" value="Sortase_dom-sf"/>
</dbReference>
<dbReference type="Gene3D" id="2.40.260.10">
    <property type="entry name" value="Sortase"/>
    <property type="match status" value="1"/>
</dbReference>
<dbReference type="Pfam" id="PF04203">
    <property type="entry name" value="Sortase"/>
    <property type="match status" value="1"/>
</dbReference>
<dbReference type="InterPro" id="IPR042002">
    <property type="entry name" value="Sortase_C"/>
</dbReference>
<dbReference type="CDD" id="cd05827">
    <property type="entry name" value="Sortase_C"/>
    <property type="match status" value="1"/>
</dbReference>
<sequence length="293" mass="33438">MRVKERQNFSKREKSFKSFIGIALLFIVGLSIMLYPLVSNWWNQRFAKQMVQSYNRAIKHGNVDFDKELERARVYNRELSPKAVPDAFSSKENKRDMEYEKCLNINKDSMMGYIIIPAIDVELPIFHYTNEEVFQKGAGHLCGSSLPIGGKGTHAVLSAHRGLPSAKLFTDLDLLKKGDKFYLHIMNKKMAYEVDSIKVVKPSNTKSLQVQKGKDYVTLVTCTPYGVNSHRLLVRGHRIPYDGHNASVKRTNIGHIFKVIVCILIGCGIAIIIGRVLDKRKKKSTDSRWKHIE</sequence>
<evidence type="ECO:0000313" key="3">
    <source>
        <dbReference type="Proteomes" id="UP000722050"/>
    </source>
</evidence>
<proteinExistence type="predicted"/>
<reference evidence="2" key="1">
    <citation type="submission" date="2020-04" db="EMBL/GenBank/DDBJ databases">
        <title>Deep metagenomics examines the oral microbiome during advanced dental caries in children, revealing novel taxa and co-occurrences with host molecules.</title>
        <authorList>
            <person name="Baker J.L."/>
            <person name="Morton J.T."/>
            <person name="Dinis M."/>
            <person name="Alvarez R."/>
            <person name="Tran N.C."/>
            <person name="Knight R."/>
            <person name="Edlund A."/>
        </authorList>
    </citation>
    <scope>NUCLEOTIDE SEQUENCE</scope>
    <source>
        <strain evidence="2">JCVI_24_bin.8</strain>
    </source>
</reference>
<evidence type="ECO:0000256" key="1">
    <source>
        <dbReference type="ARBA" id="ARBA00022801"/>
    </source>
</evidence>
<dbReference type="EMBL" id="JABZQH010000011">
    <property type="protein sequence ID" value="MBF1351629.1"/>
    <property type="molecule type" value="Genomic_DNA"/>
</dbReference>
<evidence type="ECO:0000313" key="2">
    <source>
        <dbReference type="EMBL" id="MBF1351629.1"/>
    </source>
</evidence>
<keyword evidence="1" id="KW-0378">Hydrolase</keyword>
<dbReference type="InterPro" id="IPR005754">
    <property type="entry name" value="Sortase"/>
</dbReference>
<protein>
    <submittedName>
        <fullName evidence="2">Class C sortase</fullName>
    </submittedName>
</protein>
<name>A0A930ECM0_9FIRM</name>
<dbReference type="Proteomes" id="UP000722050">
    <property type="component" value="Unassembled WGS sequence"/>
</dbReference>
<dbReference type="NCBIfam" id="NF033745">
    <property type="entry name" value="class_C_sortase"/>
    <property type="match status" value="1"/>
</dbReference>
<dbReference type="NCBIfam" id="TIGR01076">
    <property type="entry name" value="sortase_fam"/>
    <property type="match status" value="1"/>
</dbReference>
<gene>
    <name evidence="2" type="ORF">HXM71_00715</name>
</gene>
<dbReference type="AlphaFoldDB" id="A0A930ECM0"/>
<organism evidence="2 3">
    <name type="scientific">Mogibacterium diversum</name>
    <dbReference type="NCBI Taxonomy" id="114527"/>
    <lineage>
        <taxon>Bacteria</taxon>
        <taxon>Bacillati</taxon>
        <taxon>Bacillota</taxon>
        <taxon>Clostridia</taxon>
        <taxon>Peptostreptococcales</taxon>
        <taxon>Anaerovoracaceae</taxon>
        <taxon>Mogibacterium</taxon>
    </lineage>
</organism>